<name>A0ABU4B4I1_9NOCA</name>
<dbReference type="InterPro" id="IPR014014">
    <property type="entry name" value="RNA_helicase_DEAD_Q_motif"/>
</dbReference>
<evidence type="ECO:0000256" key="8">
    <source>
        <dbReference type="SAM" id="MobiDB-lite"/>
    </source>
</evidence>
<keyword evidence="13" id="KW-1185">Reference proteome</keyword>
<evidence type="ECO:0000259" key="10">
    <source>
        <dbReference type="PROSITE" id="PS51194"/>
    </source>
</evidence>
<reference evidence="12 13" key="1">
    <citation type="submission" date="2023-10" db="EMBL/GenBank/DDBJ databases">
        <title>Development of a sustainable strategy for remediation of hydrocarbon-contaminated territories based on the waste exchange concept.</title>
        <authorList>
            <person name="Krivoruchko A."/>
        </authorList>
    </citation>
    <scope>NUCLEOTIDE SEQUENCE [LARGE SCALE GENOMIC DNA]</scope>
    <source>
        <strain evidence="12 13">IEGM 1322</strain>
    </source>
</reference>
<dbReference type="CDD" id="cd18787">
    <property type="entry name" value="SF2_C_DEAD"/>
    <property type="match status" value="1"/>
</dbReference>
<evidence type="ECO:0000313" key="13">
    <source>
        <dbReference type="Proteomes" id="UP001185899"/>
    </source>
</evidence>
<dbReference type="PROSITE" id="PS51192">
    <property type="entry name" value="HELICASE_ATP_BIND_1"/>
    <property type="match status" value="1"/>
</dbReference>
<dbReference type="CDD" id="cd00268">
    <property type="entry name" value="DEADc"/>
    <property type="match status" value="1"/>
</dbReference>
<accession>A0ABU4B4I1</accession>
<proteinExistence type="inferred from homology"/>
<dbReference type="SMART" id="SM00487">
    <property type="entry name" value="DEXDc"/>
    <property type="match status" value="1"/>
</dbReference>
<comment type="similarity">
    <text evidence="5 7">Belongs to the DEAD box helicase family.</text>
</comment>
<dbReference type="InterPro" id="IPR050079">
    <property type="entry name" value="DEAD_box_RNA_helicase"/>
</dbReference>
<evidence type="ECO:0000256" key="4">
    <source>
        <dbReference type="ARBA" id="ARBA00022840"/>
    </source>
</evidence>
<feature type="region of interest" description="Disordered" evidence="8">
    <location>
        <begin position="1"/>
        <end position="24"/>
    </location>
</feature>
<protein>
    <submittedName>
        <fullName evidence="12">DEAD/DEAH box helicase</fullName>
        <ecNumber evidence="12">3.6.4.-</ecNumber>
    </submittedName>
</protein>
<dbReference type="SMART" id="SM00490">
    <property type="entry name" value="HELICc"/>
    <property type="match status" value="1"/>
</dbReference>
<evidence type="ECO:0000256" key="3">
    <source>
        <dbReference type="ARBA" id="ARBA00022806"/>
    </source>
</evidence>
<feature type="domain" description="Helicase C-terminal" evidence="10">
    <location>
        <begin position="260"/>
        <end position="411"/>
    </location>
</feature>
<dbReference type="Pfam" id="PF00270">
    <property type="entry name" value="DEAD"/>
    <property type="match status" value="1"/>
</dbReference>
<dbReference type="SUPFAM" id="SSF52540">
    <property type="entry name" value="P-loop containing nucleoside triphosphate hydrolases"/>
    <property type="match status" value="2"/>
</dbReference>
<dbReference type="Proteomes" id="UP001185899">
    <property type="component" value="Unassembled WGS sequence"/>
</dbReference>
<dbReference type="PROSITE" id="PS51195">
    <property type="entry name" value="Q_MOTIF"/>
    <property type="match status" value="1"/>
</dbReference>
<evidence type="ECO:0000259" key="9">
    <source>
        <dbReference type="PROSITE" id="PS51192"/>
    </source>
</evidence>
<dbReference type="PANTHER" id="PTHR47959">
    <property type="entry name" value="ATP-DEPENDENT RNA HELICASE RHLE-RELATED"/>
    <property type="match status" value="1"/>
</dbReference>
<keyword evidence="2 7" id="KW-0378">Hydrolase</keyword>
<dbReference type="InterPro" id="IPR011545">
    <property type="entry name" value="DEAD/DEAH_box_helicase_dom"/>
</dbReference>
<dbReference type="InterPro" id="IPR044742">
    <property type="entry name" value="DEAD/DEAH_RhlB"/>
</dbReference>
<feature type="region of interest" description="Disordered" evidence="8">
    <location>
        <begin position="400"/>
        <end position="461"/>
    </location>
</feature>
<evidence type="ECO:0000256" key="5">
    <source>
        <dbReference type="ARBA" id="ARBA00038437"/>
    </source>
</evidence>
<dbReference type="Gene3D" id="3.40.50.300">
    <property type="entry name" value="P-loop containing nucleotide triphosphate hydrolases"/>
    <property type="match status" value="2"/>
</dbReference>
<dbReference type="GO" id="GO:0004386">
    <property type="term" value="F:helicase activity"/>
    <property type="evidence" value="ECO:0007669"/>
    <property type="project" value="UniProtKB-KW"/>
</dbReference>
<evidence type="ECO:0000313" key="12">
    <source>
        <dbReference type="EMBL" id="MDV6233415.1"/>
    </source>
</evidence>
<keyword evidence="4 7" id="KW-0067">ATP-binding</keyword>
<keyword evidence="3 7" id="KW-0347">Helicase</keyword>
<dbReference type="EC" id="3.6.4.-" evidence="12"/>
<dbReference type="PANTHER" id="PTHR47959:SF13">
    <property type="entry name" value="ATP-DEPENDENT RNA HELICASE RHLE"/>
    <property type="match status" value="1"/>
</dbReference>
<dbReference type="InterPro" id="IPR014001">
    <property type="entry name" value="Helicase_ATP-bd"/>
</dbReference>
<evidence type="ECO:0000256" key="1">
    <source>
        <dbReference type="ARBA" id="ARBA00022741"/>
    </source>
</evidence>
<evidence type="ECO:0000256" key="6">
    <source>
        <dbReference type="PROSITE-ProRule" id="PRU00552"/>
    </source>
</evidence>
<sequence length="461" mass="48665">MRSAPSIARGTDKKIPTHGRRSGMVTAMPGQSVRSFAELGLPVVLVHSLRKAGVSEPFPIQSAALPDALAGRDVLGRAPTGSGKTLAFGLPLLVRLAGRRSEPGAPRGLVLAPTRELALQIQEVLDVHGATFGLRSVGVVGGVPLERNVREIQRGIDIVVATPGRLNDLLERRSITLNRVEVTVIDEADRMVDMGFLPQVDSLLAATPTGGQRLLFSATLDGDVDRLVEKFLSDPAEHSTAQSVSEPDIAHYVFRVDAGRKTEVAAALANRDGRTLLFVRTTHAVDRLTDDCRRLGVPVSSLHGNKTQAHRTRSLAAFGDGASTALIATDVAARGVHVDDVSLVVHVDPPLDSKDYVHRAGRTARAGSSGTVVTLATAEQVDHVCAMAGDAGVSATVVDTESDPTSWRRLTGARTPIGRPLPAEAVEAPAQRGSRRGAAPVRHERGGRAGGRRGGNRGRRG</sequence>
<dbReference type="InterPro" id="IPR001650">
    <property type="entry name" value="Helicase_C-like"/>
</dbReference>
<keyword evidence="1 7" id="KW-0547">Nucleotide-binding</keyword>
<evidence type="ECO:0000256" key="2">
    <source>
        <dbReference type="ARBA" id="ARBA00022801"/>
    </source>
</evidence>
<dbReference type="InterPro" id="IPR027417">
    <property type="entry name" value="P-loop_NTPase"/>
</dbReference>
<feature type="short sequence motif" description="Q motif" evidence="6">
    <location>
        <begin position="34"/>
        <end position="62"/>
    </location>
</feature>
<dbReference type="PROSITE" id="PS51194">
    <property type="entry name" value="HELICASE_CTER"/>
    <property type="match status" value="1"/>
</dbReference>
<dbReference type="GO" id="GO:0016787">
    <property type="term" value="F:hydrolase activity"/>
    <property type="evidence" value="ECO:0007669"/>
    <property type="project" value="UniProtKB-KW"/>
</dbReference>
<evidence type="ECO:0000259" key="11">
    <source>
        <dbReference type="PROSITE" id="PS51195"/>
    </source>
</evidence>
<feature type="domain" description="DEAD-box RNA helicase Q" evidence="11">
    <location>
        <begin position="34"/>
        <end position="62"/>
    </location>
</feature>
<dbReference type="RefSeq" id="WP_317549613.1">
    <property type="nucleotide sequence ID" value="NZ_JAWLKE010000010.1"/>
</dbReference>
<dbReference type="EMBL" id="JAWLKE010000010">
    <property type="protein sequence ID" value="MDV6233415.1"/>
    <property type="molecule type" value="Genomic_DNA"/>
</dbReference>
<feature type="compositionally biased region" description="Basic residues" evidence="8">
    <location>
        <begin position="450"/>
        <end position="461"/>
    </location>
</feature>
<dbReference type="InterPro" id="IPR000629">
    <property type="entry name" value="RNA-helicase_DEAD-box_CS"/>
</dbReference>
<gene>
    <name evidence="12" type="ORF">R3P95_22900</name>
</gene>
<comment type="caution">
    <text evidence="12">The sequence shown here is derived from an EMBL/GenBank/DDBJ whole genome shotgun (WGS) entry which is preliminary data.</text>
</comment>
<feature type="domain" description="Helicase ATP-binding" evidence="9">
    <location>
        <begin position="65"/>
        <end position="238"/>
    </location>
</feature>
<evidence type="ECO:0000256" key="7">
    <source>
        <dbReference type="RuleBase" id="RU000492"/>
    </source>
</evidence>
<dbReference type="PROSITE" id="PS00039">
    <property type="entry name" value="DEAD_ATP_HELICASE"/>
    <property type="match status" value="1"/>
</dbReference>
<organism evidence="12 13">
    <name type="scientific">Rhodococcus cercidiphylli</name>
    <dbReference type="NCBI Taxonomy" id="489916"/>
    <lineage>
        <taxon>Bacteria</taxon>
        <taxon>Bacillati</taxon>
        <taxon>Actinomycetota</taxon>
        <taxon>Actinomycetes</taxon>
        <taxon>Mycobacteriales</taxon>
        <taxon>Nocardiaceae</taxon>
        <taxon>Rhodococcus</taxon>
    </lineage>
</organism>
<dbReference type="Pfam" id="PF00271">
    <property type="entry name" value="Helicase_C"/>
    <property type="match status" value="1"/>
</dbReference>